<dbReference type="PROSITE" id="PS51371">
    <property type="entry name" value="CBS"/>
    <property type="match status" value="2"/>
</dbReference>
<dbReference type="InterPro" id="IPR051676">
    <property type="entry name" value="UPF0053_domain"/>
</dbReference>
<dbReference type="SUPFAM" id="SSF54631">
    <property type="entry name" value="CBS-domain pair"/>
    <property type="match status" value="1"/>
</dbReference>
<dbReference type="GO" id="GO:0050660">
    <property type="term" value="F:flavin adenine dinucleotide binding"/>
    <property type="evidence" value="ECO:0007669"/>
    <property type="project" value="InterPro"/>
</dbReference>
<gene>
    <name evidence="13" type="ORF">G4Y79_13270</name>
</gene>
<keyword evidence="7 9" id="KW-0129">CBS domain</keyword>
<comment type="subcellular location">
    <subcellularLocation>
        <location evidence="1">Cell membrane</location>
        <topology evidence="1">Multi-pass membrane protein</topology>
    </subcellularLocation>
</comment>
<evidence type="ECO:0000256" key="2">
    <source>
        <dbReference type="ARBA" id="ARBA00006337"/>
    </source>
</evidence>
<proteinExistence type="inferred from homology"/>
<dbReference type="InterPro" id="IPR000644">
    <property type="entry name" value="CBS_dom"/>
</dbReference>
<evidence type="ECO:0000256" key="1">
    <source>
        <dbReference type="ARBA" id="ARBA00004651"/>
    </source>
</evidence>
<evidence type="ECO:0000256" key="7">
    <source>
        <dbReference type="ARBA" id="ARBA00023122"/>
    </source>
</evidence>
<dbReference type="PROSITE" id="PS51846">
    <property type="entry name" value="CNNM"/>
    <property type="match status" value="1"/>
</dbReference>
<dbReference type="PANTHER" id="PTHR43099:SF4">
    <property type="entry name" value="INTEGRAL MEMBRANE PROTEIN"/>
    <property type="match status" value="1"/>
</dbReference>
<keyword evidence="8 10" id="KW-0472">Membrane</keyword>
<dbReference type="SMART" id="SM01091">
    <property type="entry name" value="CorC_HlyC"/>
    <property type="match status" value="1"/>
</dbReference>
<keyword evidence="5" id="KW-0677">Repeat</keyword>
<sequence length="429" mass="46680">MELVILLALILLNGVFAMSEMAIVSARRGRLQADAEEGDQRAITALAISADPTRFLSTVQIGITLIGILAGAFGGSTLAGPIADFIRETVPSLSSSADAIGVAAVVALTTYLSLVIGELVPKQLALRYPETLSKLIAQPMQLLSKITTPLVWFLTGSTNLLVRLLGVPTSEDSTITEAEILSLVREGIGAGIFEKNEEAMVEGVMRLDDQPVASALTPRNDIIWLDVDASEEDIRRILSTYAYSVYPVAKEDVDEVVGIVRSKDLLVQLLHDTPFNLEKIMMSPLIIPETVPISDVFTRFKQTGMHTAIVLDEYGGVAGLVRMHDLIEQIVGDLDGGPFATEEAEAVQRDDGSWLLNGQIRLQELAHIFPRFKVPEDEESDYHTLAGFIMARTGSVPTTADHITYDNLHFEIVDMDGVRIDKVLVTEQA</sequence>
<dbReference type="Pfam" id="PF01595">
    <property type="entry name" value="CNNM"/>
    <property type="match status" value="1"/>
</dbReference>
<dbReference type="Gene3D" id="3.30.465.10">
    <property type="match status" value="1"/>
</dbReference>
<dbReference type="RefSeq" id="WP_195168758.1">
    <property type="nucleotide sequence ID" value="NZ_CP062983.1"/>
</dbReference>
<keyword evidence="4 10" id="KW-0812">Transmembrane</keyword>
<dbReference type="InterPro" id="IPR016169">
    <property type="entry name" value="FAD-bd_PCMH_sub2"/>
</dbReference>
<reference evidence="13 14" key="1">
    <citation type="submission" date="2020-02" db="EMBL/GenBank/DDBJ databases">
        <authorList>
            <person name="Zheng R.K."/>
            <person name="Sun C.M."/>
        </authorList>
    </citation>
    <scope>NUCLEOTIDE SEQUENCE [LARGE SCALE GENOMIC DNA]</scope>
    <source>
        <strain evidence="14">rifampicinis</strain>
    </source>
</reference>
<evidence type="ECO:0000256" key="6">
    <source>
        <dbReference type="ARBA" id="ARBA00022989"/>
    </source>
</evidence>
<comment type="similarity">
    <text evidence="2">Belongs to the UPF0053 family.</text>
</comment>
<dbReference type="AlphaFoldDB" id="A0A7S8IDD3"/>
<dbReference type="PANTHER" id="PTHR43099">
    <property type="entry name" value="UPF0053 PROTEIN YRKA"/>
    <property type="match status" value="1"/>
</dbReference>
<dbReference type="Gene3D" id="3.10.580.10">
    <property type="entry name" value="CBS-domain"/>
    <property type="match status" value="1"/>
</dbReference>
<feature type="domain" description="CNNM transmembrane" evidence="12">
    <location>
        <begin position="1"/>
        <end position="197"/>
    </location>
</feature>
<evidence type="ECO:0000256" key="10">
    <source>
        <dbReference type="PROSITE-ProRule" id="PRU01193"/>
    </source>
</evidence>
<dbReference type="InterPro" id="IPR046342">
    <property type="entry name" value="CBS_dom_sf"/>
</dbReference>
<keyword evidence="14" id="KW-1185">Reference proteome</keyword>
<dbReference type="Proteomes" id="UP000594468">
    <property type="component" value="Chromosome"/>
</dbReference>
<dbReference type="InterPro" id="IPR005170">
    <property type="entry name" value="Transptr-assoc_dom"/>
</dbReference>
<dbReference type="InterPro" id="IPR044751">
    <property type="entry name" value="Ion_transp-like_CBS"/>
</dbReference>
<feature type="domain" description="CBS" evidence="11">
    <location>
        <begin position="280"/>
        <end position="336"/>
    </location>
</feature>
<keyword evidence="6 10" id="KW-1133">Transmembrane helix</keyword>
<dbReference type="InterPro" id="IPR002550">
    <property type="entry name" value="CNNM"/>
</dbReference>
<name>A0A7S8IDD3_9CHLR</name>
<dbReference type="InterPro" id="IPR036318">
    <property type="entry name" value="FAD-bd_PCMH-like_sf"/>
</dbReference>
<protein>
    <submittedName>
        <fullName evidence="13">HlyC/CorC family transporter</fullName>
    </submittedName>
</protein>
<dbReference type="Pfam" id="PF03471">
    <property type="entry name" value="CorC_HlyC"/>
    <property type="match status" value="1"/>
</dbReference>
<dbReference type="SUPFAM" id="SSF56176">
    <property type="entry name" value="FAD-binding/transporter-associated domain-like"/>
    <property type="match status" value="1"/>
</dbReference>
<dbReference type="EMBL" id="CP062983">
    <property type="protein sequence ID" value="QPC80683.1"/>
    <property type="molecule type" value="Genomic_DNA"/>
</dbReference>
<evidence type="ECO:0000256" key="5">
    <source>
        <dbReference type="ARBA" id="ARBA00022737"/>
    </source>
</evidence>
<evidence type="ECO:0000256" key="4">
    <source>
        <dbReference type="ARBA" id="ARBA00022692"/>
    </source>
</evidence>
<evidence type="ECO:0000313" key="13">
    <source>
        <dbReference type="EMBL" id="QPC80683.1"/>
    </source>
</evidence>
<evidence type="ECO:0000256" key="8">
    <source>
        <dbReference type="ARBA" id="ARBA00023136"/>
    </source>
</evidence>
<dbReference type="KEGG" id="pmet:G4Y79_13270"/>
<evidence type="ECO:0000259" key="11">
    <source>
        <dbReference type="PROSITE" id="PS51371"/>
    </source>
</evidence>
<evidence type="ECO:0000256" key="9">
    <source>
        <dbReference type="PROSITE-ProRule" id="PRU00703"/>
    </source>
</evidence>
<organism evidence="13 14">
    <name type="scientific">Phototrophicus methaneseepsis</name>
    <dbReference type="NCBI Taxonomy" id="2710758"/>
    <lineage>
        <taxon>Bacteria</taxon>
        <taxon>Bacillati</taxon>
        <taxon>Chloroflexota</taxon>
        <taxon>Candidatus Thermofontia</taxon>
        <taxon>Phototrophicales</taxon>
        <taxon>Phototrophicaceae</taxon>
        <taxon>Phototrophicus</taxon>
    </lineage>
</organism>
<keyword evidence="3" id="KW-1003">Cell membrane</keyword>
<evidence type="ECO:0000256" key="3">
    <source>
        <dbReference type="ARBA" id="ARBA00022475"/>
    </source>
</evidence>
<feature type="domain" description="CBS" evidence="11">
    <location>
        <begin position="216"/>
        <end position="275"/>
    </location>
</feature>
<dbReference type="GO" id="GO:0005886">
    <property type="term" value="C:plasma membrane"/>
    <property type="evidence" value="ECO:0007669"/>
    <property type="project" value="UniProtKB-SubCell"/>
</dbReference>
<dbReference type="CDD" id="cd04590">
    <property type="entry name" value="CBS_pair_CorC_HlyC_assoc"/>
    <property type="match status" value="1"/>
</dbReference>
<evidence type="ECO:0000313" key="14">
    <source>
        <dbReference type="Proteomes" id="UP000594468"/>
    </source>
</evidence>
<dbReference type="Pfam" id="PF00571">
    <property type="entry name" value="CBS"/>
    <property type="match status" value="2"/>
</dbReference>
<evidence type="ECO:0000259" key="12">
    <source>
        <dbReference type="PROSITE" id="PS51846"/>
    </source>
</evidence>
<accession>A0A7S8IDD3</accession>